<evidence type="ECO:0000256" key="4">
    <source>
        <dbReference type="ARBA" id="ARBA00022729"/>
    </source>
</evidence>
<sequence>MFIGSQLLLVVTMNSQFAIIYFVLRLCLINSSGDFLKSHQGFEEVGEPLILTPFIENGSISEARQKAEVTYPELTKNNLTSYSGYFTVDKTFNSNLFFWFFLSENNPSENPLIVWLQGGPGASSLFGLFTENGPYIVSENLELTYRNYSWTKDHSVLYIDNPAGVGFSFTDGGFAQNQTKVGNDLYSALIQFFKLFPELQKNEFYVTGESYGGKYVPAISYTIHENNVDADLKINLKGFSLGNPISDPINQADYGSYMYYNGLMDSNLKNYLKSLHETFVAAALREDYRQATIIRETIREKMHESNALPNIYNHQETKEEDPEYFATYLSQNILRTQIHVGDVEYAVNKDKVYNNLYVDISRSVAPWIEELLNNYRALFYNGQLDTADPYPLMVNFLRKLSFNGIDEYLAAERHIWYVDGEVAGYWKSGGNLTEVLVRAAGHMVPTSQPKWAYDLIYKFIRNVTLG</sequence>
<dbReference type="InterPro" id="IPR001563">
    <property type="entry name" value="Peptidase_S10"/>
</dbReference>
<name>A0A834IXD8_RHYFE</name>
<keyword evidence="6" id="KW-0325">Glycoprotein</keyword>
<evidence type="ECO:0000256" key="2">
    <source>
        <dbReference type="ARBA" id="ARBA00022645"/>
    </source>
</evidence>
<accession>A0A834IXD8</accession>
<gene>
    <name evidence="8" type="ORF">GWI33_010307</name>
</gene>
<dbReference type="PANTHER" id="PTHR11802:SF472">
    <property type="entry name" value="SERINE CARBOXYPEPTIDASE CPVL-RELATED"/>
    <property type="match status" value="1"/>
</dbReference>
<dbReference type="EC" id="3.4.16.-" evidence="7"/>
<keyword evidence="4" id="KW-0732">Signal</keyword>
<keyword evidence="2 7" id="KW-0121">Carboxypeptidase</keyword>
<dbReference type="SUPFAM" id="SSF53474">
    <property type="entry name" value="alpha/beta-Hydrolases"/>
    <property type="match status" value="1"/>
</dbReference>
<evidence type="ECO:0000256" key="6">
    <source>
        <dbReference type="ARBA" id="ARBA00023180"/>
    </source>
</evidence>
<dbReference type="InterPro" id="IPR029058">
    <property type="entry name" value="AB_hydrolase_fold"/>
</dbReference>
<dbReference type="PROSITE" id="PS00131">
    <property type="entry name" value="CARBOXYPEPT_SER_SER"/>
    <property type="match status" value="1"/>
</dbReference>
<dbReference type="Pfam" id="PF00450">
    <property type="entry name" value="Peptidase_S10"/>
    <property type="match status" value="1"/>
</dbReference>
<dbReference type="AlphaFoldDB" id="A0A834IXD8"/>
<evidence type="ECO:0000313" key="8">
    <source>
        <dbReference type="EMBL" id="KAF7285655.1"/>
    </source>
</evidence>
<reference evidence="8" key="1">
    <citation type="submission" date="2020-08" db="EMBL/GenBank/DDBJ databases">
        <title>Genome sequencing and assembly of the red palm weevil Rhynchophorus ferrugineus.</title>
        <authorList>
            <person name="Dias G.B."/>
            <person name="Bergman C.M."/>
            <person name="Manee M."/>
        </authorList>
    </citation>
    <scope>NUCLEOTIDE SEQUENCE</scope>
    <source>
        <strain evidence="8">AA-2017</strain>
        <tissue evidence="8">Whole larva</tissue>
    </source>
</reference>
<dbReference type="Proteomes" id="UP000625711">
    <property type="component" value="Unassembled WGS sequence"/>
</dbReference>
<comment type="similarity">
    <text evidence="1 7">Belongs to the peptidase S10 family.</text>
</comment>
<evidence type="ECO:0000256" key="3">
    <source>
        <dbReference type="ARBA" id="ARBA00022670"/>
    </source>
</evidence>
<protein>
    <recommendedName>
        <fullName evidence="7">Carboxypeptidase</fullName>
        <ecNumber evidence="7">3.4.16.-</ecNumber>
    </recommendedName>
</protein>
<comment type="caution">
    <text evidence="8">The sequence shown here is derived from an EMBL/GenBank/DDBJ whole genome shotgun (WGS) entry which is preliminary data.</text>
</comment>
<evidence type="ECO:0000256" key="5">
    <source>
        <dbReference type="ARBA" id="ARBA00022801"/>
    </source>
</evidence>
<dbReference type="GO" id="GO:0006508">
    <property type="term" value="P:proteolysis"/>
    <property type="evidence" value="ECO:0007669"/>
    <property type="project" value="UniProtKB-KW"/>
</dbReference>
<evidence type="ECO:0000313" key="9">
    <source>
        <dbReference type="Proteomes" id="UP000625711"/>
    </source>
</evidence>
<evidence type="ECO:0000256" key="7">
    <source>
        <dbReference type="RuleBase" id="RU361156"/>
    </source>
</evidence>
<dbReference type="PANTHER" id="PTHR11802">
    <property type="entry name" value="SERINE PROTEASE FAMILY S10 SERINE CARBOXYPEPTIDASE"/>
    <property type="match status" value="1"/>
</dbReference>
<organism evidence="8 9">
    <name type="scientific">Rhynchophorus ferrugineus</name>
    <name type="common">Red palm weevil</name>
    <name type="synonym">Curculio ferrugineus</name>
    <dbReference type="NCBI Taxonomy" id="354439"/>
    <lineage>
        <taxon>Eukaryota</taxon>
        <taxon>Metazoa</taxon>
        <taxon>Ecdysozoa</taxon>
        <taxon>Arthropoda</taxon>
        <taxon>Hexapoda</taxon>
        <taxon>Insecta</taxon>
        <taxon>Pterygota</taxon>
        <taxon>Neoptera</taxon>
        <taxon>Endopterygota</taxon>
        <taxon>Coleoptera</taxon>
        <taxon>Polyphaga</taxon>
        <taxon>Cucujiformia</taxon>
        <taxon>Curculionidae</taxon>
        <taxon>Dryophthorinae</taxon>
        <taxon>Rhynchophorus</taxon>
    </lineage>
</organism>
<dbReference type="GO" id="GO:0004185">
    <property type="term" value="F:serine-type carboxypeptidase activity"/>
    <property type="evidence" value="ECO:0007669"/>
    <property type="project" value="UniProtKB-UniRule"/>
</dbReference>
<dbReference type="InterPro" id="IPR018202">
    <property type="entry name" value="Ser_caboxypep_ser_AS"/>
</dbReference>
<keyword evidence="3 7" id="KW-0645">Protease</keyword>
<dbReference type="PRINTS" id="PR00724">
    <property type="entry name" value="CRBOXYPTASEC"/>
</dbReference>
<proteinExistence type="inferred from homology"/>
<dbReference type="EMBL" id="JAACXV010000049">
    <property type="protein sequence ID" value="KAF7285655.1"/>
    <property type="molecule type" value="Genomic_DNA"/>
</dbReference>
<keyword evidence="9" id="KW-1185">Reference proteome</keyword>
<keyword evidence="5 7" id="KW-0378">Hydrolase</keyword>
<dbReference type="OrthoDB" id="443318at2759"/>
<dbReference type="Gene3D" id="3.40.50.1820">
    <property type="entry name" value="alpha/beta hydrolase"/>
    <property type="match status" value="1"/>
</dbReference>
<evidence type="ECO:0000256" key="1">
    <source>
        <dbReference type="ARBA" id="ARBA00009431"/>
    </source>
</evidence>